<dbReference type="Pfam" id="PF00078">
    <property type="entry name" value="RVT_1"/>
    <property type="match status" value="1"/>
</dbReference>
<dbReference type="InterPro" id="IPR000477">
    <property type="entry name" value="RT_dom"/>
</dbReference>
<sequence>MHADNNLTLAQVKTLLPEEFKDFADVFLQKDADTLPFHRPGKDHEIKLHEGAIPCFKRSYAMSNDELTVVKKYIDDNLAKGFIRPSSSLYAAPVLLVKKPSGGNCMCVDYRALNNITVKNRYPIPLISETLDRLSNAKYFTTLDAISTFNRIRMKPGDEEKSAFNTRYGQFEYLVMPFGLCNAPSSFQSLINDTIHDYLDVFATAYLDDILIYSESLDDHIPHVRKVLQRMRDNNLQLDIHKCNFMTNKVKYLGLTISTNGLCMDHTKVDAITNWKTPSNLKDVRAFIVFANFYRRFINNFSAIVNPLTNMTKFLCIYGKKQKPLFQWNDQCQKSFDNLKMAFTTAPILTHFQHGRETWVETDASDYVTAATYPSL</sequence>
<accession>A0A0B1P5A5</accession>
<dbReference type="CDD" id="cd01647">
    <property type="entry name" value="RT_LTR"/>
    <property type="match status" value="1"/>
</dbReference>
<dbReference type="PANTHER" id="PTHR24559:SF444">
    <property type="entry name" value="REVERSE TRANSCRIPTASE DOMAIN-CONTAINING PROTEIN"/>
    <property type="match status" value="1"/>
</dbReference>
<dbReference type="AlphaFoldDB" id="A0A0B1P5A5"/>
<dbReference type="PANTHER" id="PTHR24559">
    <property type="entry name" value="TRANSPOSON TY3-I GAG-POL POLYPROTEIN"/>
    <property type="match status" value="1"/>
</dbReference>
<reference evidence="2 3" key="1">
    <citation type="journal article" date="2014" name="BMC Genomics">
        <title>Adaptive genomic structural variation in the grape powdery mildew pathogen, Erysiphe necator.</title>
        <authorList>
            <person name="Jones L."/>
            <person name="Riaz S."/>
            <person name="Morales-Cruz A."/>
            <person name="Amrine K.C."/>
            <person name="McGuire B."/>
            <person name="Gubler W.D."/>
            <person name="Walker M.A."/>
            <person name="Cantu D."/>
        </authorList>
    </citation>
    <scope>NUCLEOTIDE SEQUENCE [LARGE SCALE GENOMIC DNA]</scope>
    <source>
        <strain evidence="3">c</strain>
    </source>
</reference>
<keyword evidence="3" id="KW-1185">Reference proteome</keyword>
<dbReference type="SUPFAM" id="SSF56672">
    <property type="entry name" value="DNA/RNA polymerases"/>
    <property type="match status" value="1"/>
</dbReference>
<comment type="caution">
    <text evidence="2">The sequence shown here is derived from an EMBL/GenBank/DDBJ whole genome shotgun (WGS) entry which is preliminary data.</text>
</comment>
<dbReference type="InterPro" id="IPR041577">
    <property type="entry name" value="RT_RNaseH_2"/>
</dbReference>
<dbReference type="HOGENOM" id="CLU_000384_33_7_1"/>
<proteinExistence type="predicted"/>
<dbReference type="Proteomes" id="UP000030854">
    <property type="component" value="Unassembled WGS sequence"/>
</dbReference>
<evidence type="ECO:0000313" key="3">
    <source>
        <dbReference type="Proteomes" id="UP000030854"/>
    </source>
</evidence>
<dbReference type="STRING" id="52586.A0A0B1P5A5"/>
<dbReference type="Pfam" id="PF17919">
    <property type="entry name" value="RT_RNaseH_2"/>
    <property type="match status" value="1"/>
</dbReference>
<dbReference type="InterPro" id="IPR053134">
    <property type="entry name" value="RNA-dir_DNA_polymerase"/>
</dbReference>
<dbReference type="InterPro" id="IPR043128">
    <property type="entry name" value="Rev_trsase/Diguanyl_cyclase"/>
</dbReference>
<evidence type="ECO:0000313" key="2">
    <source>
        <dbReference type="EMBL" id="KHJ31814.1"/>
    </source>
</evidence>
<dbReference type="OMA" id="MEXDEAS"/>
<organism evidence="2 3">
    <name type="scientific">Uncinula necator</name>
    <name type="common">Grape powdery mildew</name>
    <dbReference type="NCBI Taxonomy" id="52586"/>
    <lineage>
        <taxon>Eukaryota</taxon>
        <taxon>Fungi</taxon>
        <taxon>Dikarya</taxon>
        <taxon>Ascomycota</taxon>
        <taxon>Pezizomycotina</taxon>
        <taxon>Leotiomycetes</taxon>
        <taxon>Erysiphales</taxon>
        <taxon>Erysiphaceae</taxon>
        <taxon>Erysiphe</taxon>
    </lineage>
</organism>
<protein>
    <recommendedName>
        <fullName evidence="1">Reverse transcriptase domain-containing protein</fullName>
    </recommendedName>
</protein>
<name>A0A0B1P5A5_UNCNE</name>
<feature type="domain" description="Reverse transcriptase" evidence="1">
    <location>
        <begin position="78"/>
        <end position="257"/>
    </location>
</feature>
<dbReference type="EMBL" id="JNVN01002564">
    <property type="protein sequence ID" value="KHJ31814.1"/>
    <property type="molecule type" value="Genomic_DNA"/>
</dbReference>
<dbReference type="PROSITE" id="PS50878">
    <property type="entry name" value="RT_POL"/>
    <property type="match status" value="1"/>
</dbReference>
<dbReference type="Gene3D" id="3.10.10.10">
    <property type="entry name" value="HIV Type 1 Reverse Transcriptase, subunit A, domain 1"/>
    <property type="match status" value="1"/>
</dbReference>
<dbReference type="FunFam" id="3.30.70.270:FF:000020">
    <property type="entry name" value="Transposon Tf2-6 polyprotein-like Protein"/>
    <property type="match status" value="1"/>
</dbReference>
<gene>
    <name evidence="2" type="ORF">EV44_g1960</name>
</gene>
<evidence type="ECO:0000259" key="1">
    <source>
        <dbReference type="PROSITE" id="PS50878"/>
    </source>
</evidence>
<dbReference type="InterPro" id="IPR043502">
    <property type="entry name" value="DNA/RNA_pol_sf"/>
</dbReference>
<dbReference type="Gene3D" id="3.30.70.270">
    <property type="match status" value="2"/>
</dbReference>